<dbReference type="PANTHER" id="PTHR23324:SF83">
    <property type="entry name" value="SEC14-LIKE PROTEIN 2"/>
    <property type="match status" value="1"/>
</dbReference>
<evidence type="ECO:0000259" key="2">
    <source>
        <dbReference type="PROSITE" id="PS50866"/>
    </source>
</evidence>
<dbReference type="Gene3D" id="2.60.120.680">
    <property type="entry name" value="GOLD domain"/>
    <property type="match status" value="1"/>
</dbReference>
<dbReference type="InterPro" id="IPR001251">
    <property type="entry name" value="CRAL-TRIO_dom"/>
</dbReference>
<dbReference type="InterPro" id="IPR036865">
    <property type="entry name" value="CRAL-TRIO_dom_sf"/>
</dbReference>
<dbReference type="OMA" id="HCYDKVG"/>
<dbReference type="SMART" id="SM00516">
    <property type="entry name" value="SEC14"/>
    <property type="match status" value="1"/>
</dbReference>
<dbReference type="InterPro" id="IPR036598">
    <property type="entry name" value="GOLD_dom_sf"/>
</dbReference>
<dbReference type="EMBL" id="HBKN01002800">
    <property type="protein sequence ID" value="CAE2193067.1"/>
    <property type="molecule type" value="Transcribed_RNA"/>
</dbReference>
<dbReference type="InterPro" id="IPR009038">
    <property type="entry name" value="GOLD_dom"/>
</dbReference>
<dbReference type="Gene3D" id="3.40.525.10">
    <property type="entry name" value="CRAL-TRIO lipid binding domain"/>
    <property type="match status" value="1"/>
</dbReference>
<dbReference type="PANTHER" id="PTHR23324">
    <property type="entry name" value="SEC14 RELATED PROTEIN"/>
    <property type="match status" value="1"/>
</dbReference>
<dbReference type="Pfam" id="PF00650">
    <property type="entry name" value="CRAL_TRIO"/>
    <property type="match status" value="1"/>
</dbReference>
<dbReference type="EMBL" id="HBKN01002798">
    <property type="protein sequence ID" value="CAE2193065.1"/>
    <property type="molecule type" value="Transcribed_RNA"/>
</dbReference>
<evidence type="ECO:0000313" key="5">
    <source>
        <dbReference type="EMBL" id="CAE2193067.1"/>
    </source>
</evidence>
<dbReference type="InterPro" id="IPR051064">
    <property type="entry name" value="SEC14/CRAL-TRIO_domain"/>
</dbReference>
<dbReference type="EMBL" id="HBKN01002801">
    <property type="protein sequence ID" value="CAE2193068.1"/>
    <property type="molecule type" value="Transcribed_RNA"/>
</dbReference>
<evidence type="ECO:0000313" key="4">
    <source>
        <dbReference type="EMBL" id="CAE2193066.1"/>
    </source>
</evidence>
<proteinExistence type="predicted"/>
<feature type="domain" description="CRAL-TRIO" evidence="1">
    <location>
        <begin position="113"/>
        <end position="295"/>
    </location>
</feature>
<feature type="domain" description="GOLD" evidence="2">
    <location>
        <begin position="275"/>
        <end position="394"/>
    </location>
</feature>
<protein>
    <recommendedName>
        <fullName evidence="7">CRAL-TRIO domain-containing protein</fullName>
    </recommendedName>
</protein>
<reference evidence="5" key="1">
    <citation type="submission" date="2021-01" db="EMBL/GenBank/DDBJ databases">
        <authorList>
            <person name="Corre E."/>
            <person name="Pelletier E."/>
            <person name="Niang G."/>
            <person name="Scheremetjew M."/>
            <person name="Finn R."/>
            <person name="Kale V."/>
            <person name="Holt S."/>
            <person name="Cochrane G."/>
            <person name="Meng A."/>
            <person name="Brown T."/>
            <person name="Cohen L."/>
        </authorList>
    </citation>
    <scope>NUCLEOTIDE SEQUENCE</scope>
    <source>
        <strain evidence="5">CCMP 2712</strain>
    </source>
</reference>
<dbReference type="SUPFAM" id="SSF52087">
    <property type="entry name" value="CRAL/TRIO domain"/>
    <property type="match status" value="1"/>
</dbReference>
<dbReference type="AlphaFoldDB" id="A0A6U5W4F8"/>
<dbReference type="EMBL" id="HBKN01002799">
    <property type="protein sequence ID" value="CAE2193066.1"/>
    <property type="molecule type" value="Transcribed_RNA"/>
</dbReference>
<evidence type="ECO:0000313" key="3">
    <source>
        <dbReference type="EMBL" id="CAE2193065.1"/>
    </source>
</evidence>
<sequence length="416" mass="46586">MANPNPLVPHQNHAVDFKLENLLTRTWENGMTGQQSIDKIREIIANKGVTMDRESVPEDWEDALLLRFFIGFKKNPQTAADAVIEMLDWRTKNNINDIRKKIMGGLKPEQFPRYETVRRFYPLLKTGKDKNGSPIMITLTGLIDPAKLVKAVTLEEIRLYIIYEMEHKLITLSQLTAETGIMFRALEIHDLKGLGMHHLATGPIGMLRKVVREVSANYVEMADKVLILNCPFATVVRGVLRQVVPARSQHKLAVLGSREEYEAILVNHADKDQYHACLFGGALPEGLEGGEDEMEKWAKVTVPARDKKVVQATVRAGQTLLWCACPDALDVGLQVKFVAAASSKSEILFESGSERVAALQRGSLQCVEDGTVYMTLDNSYSYMKQKIVSYDFEILDIRLQGSQSSDELPADSPSDQ</sequence>
<dbReference type="CDD" id="cd00170">
    <property type="entry name" value="SEC14"/>
    <property type="match status" value="1"/>
</dbReference>
<gene>
    <name evidence="3" type="ORF">GTHE00462_LOCUS2376</name>
    <name evidence="4" type="ORF">GTHE00462_LOCUS2377</name>
    <name evidence="5" type="ORF">GTHE00462_LOCUS2378</name>
    <name evidence="6" type="ORF">GTHE00462_LOCUS2379</name>
</gene>
<accession>A0A6U5W4F8</accession>
<dbReference type="SUPFAM" id="SSF101576">
    <property type="entry name" value="Supernatant protein factor (SPF), C-terminal domain"/>
    <property type="match status" value="1"/>
</dbReference>
<dbReference type="GO" id="GO:0005737">
    <property type="term" value="C:cytoplasm"/>
    <property type="evidence" value="ECO:0007669"/>
    <property type="project" value="TreeGrafter"/>
</dbReference>
<evidence type="ECO:0000259" key="1">
    <source>
        <dbReference type="PROSITE" id="PS50191"/>
    </source>
</evidence>
<name>A0A6U5W4F8_GUITH</name>
<dbReference type="InterPro" id="IPR036273">
    <property type="entry name" value="CRAL/TRIO_N_dom_sf"/>
</dbReference>
<dbReference type="SUPFAM" id="SSF46938">
    <property type="entry name" value="CRAL/TRIO N-terminal domain"/>
    <property type="match status" value="1"/>
</dbReference>
<dbReference type="PROSITE" id="PS50866">
    <property type="entry name" value="GOLD"/>
    <property type="match status" value="1"/>
</dbReference>
<organism evidence="5">
    <name type="scientific">Guillardia theta</name>
    <name type="common">Cryptophyte</name>
    <name type="synonym">Cryptomonas phi</name>
    <dbReference type="NCBI Taxonomy" id="55529"/>
    <lineage>
        <taxon>Eukaryota</taxon>
        <taxon>Cryptophyceae</taxon>
        <taxon>Pyrenomonadales</taxon>
        <taxon>Geminigeraceae</taxon>
        <taxon>Guillardia</taxon>
    </lineage>
</organism>
<evidence type="ECO:0008006" key="7">
    <source>
        <dbReference type="Google" id="ProtNLM"/>
    </source>
</evidence>
<dbReference type="PROSITE" id="PS50191">
    <property type="entry name" value="CRAL_TRIO"/>
    <property type="match status" value="1"/>
</dbReference>
<evidence type="ECO:0000313" key="6">
    <source>
        <dbReference type="EMBL" id="CAE2193068.1"/>
    </source>
</evidence>